<dbReference type="GO" id="GO:0042254">
    <property type="term" value="P:ribosome biogenesis"/>
    <property type="evidence" value="ECO:0007669"/>
    <property type="project" value="UniProtKB-KW"/>
</dbReference>
<protein>
    <recommendedName>
        <fullName evidence="3">Large ribosomal RNA subunit accumulation protein YceD</fullName>
    </recommendedName>
    <alternativeName>
        <fullName evidence="5">23S rRNA accumulation protein YceD</fullName>
    </alternativeName>
</protein>
<dbReference type="EMBL" id="QJPH01000276">
    <property type="protein sequence ID" value="PZN80960.1"/>
    <property type="molecule type" value="Genomic_DNA"/>
</dbReference>
<evidence type="ECO:0000256" key="1">
    <source>
        <dbReference type="ARBA" id="ARBA00002868"/>
    </source>
</evidence>
<comment type="caution">
    <text evidence="7">The sequence shown here is derived from an EMBL/GenBank/DDBJ whole genome shotgun (WGS) entry which is preliminary data.</text>
</comment>
<name>A0A2W4T0N3_9GAMM</name>
<comment type="function">
    <text evidence="1">Plays a role in synthesis, processing and/or stability of 23S rRNA.</text>
</comment>
<evidence type="ECO:0000256" key="4">
    <source>
        <dbReference type="ARBA" id="ARBA00022517"/>
    </source>
</evidence>
<evidence type="ECO:0000313" key="7">
    <source>
        <dbReference type="EMBL" id="PZN80960.1"/>
    </source>
</evidence>
<gene>
    <name evidence="7" type="ORF">DM484_09130</name>
</gene>
<reference evidence="7 8" key="1">
    <citation type="journal article" date="2018" name="Aquat. Microb. Ecol.">
        <title>Gammaproteobacterial methanotrophs dominate.</title>
        <authorList>
            <person name="Rissanen A.J."/>
            <person name="Saarenheimo J."/>
            <person name="Tiirola M."/>
            <person name="Peura S."/>
            <person name="Aalto S.L."/>
            <person name="Karvinen A."/>
            <person name="Nykanen H."/>
        </authorList>
    </citation>
    <scope>NUCLEOTIDE SEQUENCE [LARGE SCALE GENOMIC DNA]</scope>
    <source>
        <strain evidence="7">AMbin10</strain>
    </source>
</reference>
<proteinExistence type="inferred from homology"/>
<evidence type="ECO:0000256" key="2">
    <source>
        <dbReference type="ARBA" id="ARBA00010740"/>
    </source>
</evidence>
<comment type="similarity">
    <text evidence="2">Belongs to the DUF177 domain family.</text>
</comment>
<dbReference type="PANTHER" id="PTHR38099:SF1">
    <property type="entry name" value="LARGE RIBOSOMAL RNA SUBUNIT ACCUMULATION PROTEIN YCED"/>
    <property type="match status" value="1"/>
</dbReference>
<dbReference type="AlphaFoldDB" id="A0A2W4T0N3"/>
<dbReference type="Pfam" id="PF02620">
    <property type="entry name" value="YceD"/>
    <property type="match status" value="1"/>
</dbReference>
<evidence type="ECO:0000256" key="3">
    <source>
        <dbReference type="ARBA" id="ARBA00015716"/>
    </source>
</evidence>
<dbReference type="Proteomes" id="UP000249396">
    <property type="component" value="Unassembled WGS sequence"/>
</dbReference>
<dbReference type="PANTHER" id="PTHR38099">
    <property type="entry name" value="LARGE RIBOSOMAL RNA SUBUNIT ACCUMULATION PROTEIN YCED"/>
    <property type="match status" value="1"/>
</dbReference>
<evidence type="ECO:0000256" key="5">
    <source>
        <dbReference type="ARBA" id="ARBA00031841"/>
    </source>
</evidence>
<dbReference type="InterPro" id="IPR003772">
    <property type="entry name" value="YceD"/>
</dbReference>
<accession>A0A2W4T0N3</accession>
<feature type="region of interest" description="Disordered" evidence="6">
    <location>
        <begin position="148"/>
        <end position="177"/>
    </location>
</feature>
<organism evidence="7 8">
    <name type="scientific">Candidatus Methylumidiphilus alinenensis</name>
    <dbReference type="NCBI Taxonomy" id="2202197"/>
    <lineage>
        <taxon>Bacteria</taxon>
        <taxon>Pseudomonadati</taxon>
        <taxon>Pseudomonadota</taxon>
        <taxon>Gammaproteobacteria</taxon>
        <taxon>Methylococcales</taxon>
        <taxon>Candidatus Methylumidiphilus</taxon>
    </lineage>
</organism>
<dbReference type="GO" id="GO:0005829">
    <property type="term" value="C:cytosol"/>
    <property type="evidence" value="ECO:0007669"/>
    <property type="project" value="TreeGrafter"/>
</dbReference>
<evidence type="ECO:0000256" key="6">
    <source>
        <dbReference type="SAM" id="MobiDB-lite"/>
    </source>
</evidence>
<keyword evidence="4" id="KW-0690">Ribosome biogenesis</keyword>
<evidence type="ECO:0000313" key="8">
    <source>
        <dbReference type="Proteomes" id="UP000249396"/>
    </source>
</evidence>
<dbReference type="InterPro" id="IPR039255">
    <property type="entry name" value="YceD_bac"/>
</dbReference>
<sequence>MVYRYHSRIMVEHLPERIDPLALAEKRRQFKGSLPLSQLVRLQEVLLNPDGLVRFELKFGKVGKLSMVTGYVEAELELQCQCCLGPIAWLVSNQVKLAVVSSIDEADLLPESCDPLLLEEETISLADILQEELLLAIPSIPQHGQCDASAAPREELAQTPDTPKRPNPFAVLAEMKK</sequence>